<dbReference type="GO" id="GO:0005886">
    <property type="term" value="C:plasma membrane"/>
    <property type="evidence" value="ECO:0007669"/>
    <property type="project" value="UniProtKB-SubCell"/>
</dbReference>
<dbReference type="RefSeq" id="WP_245732820.1">
    <property type="nucleotide sequence ID" value="NZ_FOHJ01000007.1"/>
</dbReference>
<keyword evidence="3" id="KW-1003">Cell membrane</keyword>
<feature type="transmembrane region" description="Helical" evidence="7">
    <location>
        <begin position="167"/>
        <end position="185"/>
    </location>
</feature>
<feature type="transmembrane region" description="Helical" evidence="7">
    <location>
        <begin position="248"/>
        <end position="267"/>
    </location>
</feature>
<evidence type="ECO:0000259" key="8">
    <source>
        <dbReference type="PROSITE" id="PS50850"/>
    </source>
</evidence>
<sequence length="390" mass="42838">MKKLRQAAVEKLPIFLIMFLISLIMSIESPVFTPFAAGFGATSILIGMMLSFGSMSDLVGNLMAGPLVDRFGKKLFIILPLFVSGGLFIAHGFVSNSRELFFLHGLNEFAMAFLIPAAFTLLSGYAKNRRQQGKNMAINGILTTIASILAPVIGGQLVVWIGYVNTYFFIGASMILTGLYGLSFLKERHFIVKEPRGGEQVSLMRVFTTPELKLIYLTGFAVMYIHGVIAYEIPYLTVEKGVSTLNTGQLFSFMGLGTFLALSLFFVNRFDPFKRFITGLTGMNISLFLLFGLSLSMPVMLFCVGFFFGLVMPAIATAITESVSSKYHGRAFGVMSAVYSLGIIISSFITGVIREMISPYFIAFVVGMFILTYVGYSKLNMTSVVRQKAS</sequence>
<evidence type="ECO:0000256" key="3">
    <source>
        <dbReference type="ARBA" id="ARBA00022475"/>
    </source>
</evidence>
<keyword evidence="6 7" id="KW-0472">Membrane</keyword>
<evidence type="ECO:0000256" key="2">
    <source>
        <dbReference type="ARBA" id="ARBA00022448"/>
    </source>
</evidence>
<dbReference type="Gene3D" id="1.20.1250.20">
    <property type="entry name" value="MFS general substrate transporter like domains"/>
    <property type="match status" value="1"/>
</dbReference>
<evidence type="ECO:0000313" key="10">
    <source>
        <dbReference type="Proteomes" id="UP000199095"/>
    </source>
</evidence>
<dbReference type="Pfam" id="PF07690">
    <property type="entry name" value="MFS_1"/>
    <property type="match status" value="1"/>
</dbReference>
<dbReference type="STRING" id="237682.SAMN05421676_107142"/>
<feature type="transmembrane region" description="Helical" evidence="7">
    <location>
        <begin position="137"/>
        <end position="161"/>
    </location>
</feature>
<keyword evidence="10" id="KW-1185">Reference proteome</keyword>
<dbReference type="SUPFAM" id="SSF103473">
    <property type="entry name" value="MFS general substrate transporter"/>
    <property type="match status" value="1"/>
</dbReference>
<gene>
    <name evidence="9" type="ORF">SAMN05421676_107142</name>
</gene>
<proteinExistence type="predicted"/>
<feature type="transmembrane region" description="Helical" evidence="7">
    <location>
        <begin position="12"/>
        <end position="29"/>
    </location>
</feature>
<dbReference type="PANTHER" id="PTHR43124">
    <property type="entry name" value="PURINE EFFLUX PUMP PBUE"/>
    <property type="match status" value="1"/>
</dbReference>
<dbReference type="PANTHER" id="PTHR43124:SF3">
    <property type="entry name" value="CHLORAMPHENICOL EFFLUX PUMP RV0191"/>
    <property type="match status" value="1"/>
</dbReference>
<protein>
    <submittedName>
        <fullName evidence="9">Predicted arabinose efflux permease, MFS family</fullName>
    </submittedName>
</protein>
<evidence type="ECO:0000256" key="7">
    <source>
        <dbReference type="SAM" id="Phobius"/>
    </source>
</evidence>
<dbReference type="InterPro" id="IPR020846">
    <property type="entry name" value="MFS_dom"/>
</dbReference>
<feature type="transmembrane region" description="Helical" evidence="7">
    <location>
        <begin position="214"/>
        <end position="236"/>
    </location>
</feature>
<evidence type="ECO:0000256" key="1">
    <source>
        <dbReference type="ARBA" id="ARBA00004651"/>
    </source>
</evidence>
<evidence type="ECO:0000256" key="6">
    <source>
        <dbReference type="ARBA" id="ARBA00023136"/>
    </source>
</evidence>
<dbReference type="AlphaFoldDB" id="A0A1I0GRL9"/>
<feature type="transmembrane region" description="Helical" evidence="7">
    <location>
        <begin position="331"/>
        <end position="353"/>
    </location>
</feature>
<dbReference type="GO" id="GO:0022857">
    <property type="term" value="F:transmembrane transporter activity"/>
    <property type="evidence" value="ECO:0007669"/>
    <property type="project" value="InterPro"/>
</dbReference>
<feature type="domain" description="Major facilitator superfamily (MFS) profile" evidence="8">
    <location>
        <begin position="6"/>
        <end position="383"/>
    </location>
</feature>
<organism evidence="9 10">
    <name type="scientific">Salinibacillus kushneri</name>
    <dbReference type="NCBI Taxonomy" id="237682"/>
    <lineage>
        <taxon>Bacteria</taxon>
        <taxon>Bacillati</taxon>
        <taxon>Bacillota</taxon>
        <taxon>Bacilli</taxon>
        <taxon>Bacillales</taxon>
        <taxon>Bacillaceae</taxon>
        <taxon>Salinibacillus</taxon>
    </lineage>
</organism>
<evidence type="ECO:0000256" key="4">
    <source>
        <dbReference type="ARBA" id="ARBA00022692"/>
    </source>
</evidence>
<dbReference type="InterPro" id="IPR011701">
    <property type="entry name" value="MFS"/>
</dbReference>
<evidence type="ECO:0000313" key="9">
    <source>
        <dbReference type="EMBL" id="SET74013.1"/>
    </source>
</evidence>
<dbReference type="PROSITE" id="PS50850">
    <property type="entry name" value="MFS"/>
    <property type="match status" value="1"/>
</dbReference>
<accession>A0A1I0GRL9</accession>
<feature type="transmembrane region" description="Helical" evidence="7">
    <location>
        <begin position="35"/>
        <end position="54"/>
    </location>
</feature>
<keyword evidence="4 7" id="KW-0812">Transmembrane</keyword>
<dbReference type="EMBL" id="FOHJ01000007">
    <property type="protein sequence ID" value="SET74013.1"/>
    <property type="molecule type" value="Genomic_DNA"/>
</dbReference>
<reference evidence="10" key="1">
    <citation type="submission" date="2016-10" db="EMBL/GenBank/DDBJ databases">
        <authorList>
            <person name="Varghese N."/>
            <person name="Submissions S."/>
        </authorList>
    </citation>
    <scope>NUCLEOTIDE SEQUENCE [LARGE SCALE GENOMIC DNA]</scope>
    <source>
        <strain evidence="10">CGMCC 1.3566</strain>
    </source>
</reference>
<keyword evidence="2" id="KW-0813">Transport</keyword>
<name>A0A1I0GRL9_9BACI</name>
<feature type="transmembrane region" description="Helical" evidence="7">
    <location>
        <begin position="299"/>
        <end position="319"/>
    </location>
</feature>
<feature type="transmembrane region" description="Helical" evidence="7">
    <location>
        <begin position="359"/>
        <end position="376"/>
    </location>
</feature>
<comment type="subcellular location">
    <subcellularLocation>
        <location evidence="1">Cell membrane</location>
        <topology evidence="1">Multi-pass membrane protein</topology>
    </subcellularLocation>
</comment>
<dbReference type="Proteomes" id="UP000199095">
    <property type="component" value="Unassembled WGS sequence"/>
</dbReference>
<feature type="transmembrane region" description="Helical" evidence="7">
    <location>
        <begin position="100"/>
        <end position="125"/>
    </location>
</feature>
<keyword evidence="5 7" id="KW-1133">Transmembrane helix</keyword>
<feature type="transmembrane region" description="Helical" evidence="7">
    <location>
        <begin position="75"/>
        <end position="94"/>
    </location>
</feature>
<dbReference type="InterPro" id="IPR050189">
    <property type="entry name" value="MFS_Efflux_Transporters"/>
</dbReference>
<dbReference type="InterPro" id="IPR036259">
    <property type="entry name" value="MFS_trans_sf"/>
</dbReference>
<evidence type="ECO:0000256" key="5">
    <source>
        <dbReference type="ARBA" id="ARBA00022989"/>
    </source>
</evidence>